<evidence type="ECO:0000313" key="1">
    <source>
        <dbReference type="EMBL" id="MFH4976270.1"/>
    </source>
</evidence>
<accession>A0ABD6E9C5</accession>
<reference evidence="1 2" key="1">
    <citation type="submission" date="2024-08" db="EMBL/GenBank/DDBJ databases">
        <title>Gnathostoma spinigerum genome.</title>
        <authorList>
            <person name="Gonzalez-Bertolin B."/>
            <person name="Monzon S."/>
            <person name="Zaballos A."/>
            <person name="Jimenez P."/>
            <person name="Dekumyoy P."/>
            <person name="Varona S."/>
            <person name="Cuesta I."/>
            <person name="Sumanam S."/>
            <person name="Adisakwattana P."/>
            <person name="Gasser R.B."/>
            <person name="Hernandez-Gonzalez A."/>
            <person name="Young N.D."/>
            <person name="Perteguer M.J."/>
        </authorList>
    </citation>
    <scope>NUCLEOTIDE SEQUENCE [LARGE SCALE GENOMIC DNA]</scope>
    <source>
        <strain evidence="1">AL3</strain>
        <tissue evidence="1">Liver</tissue>
    </source>
</reference>
<sequence length="110" mass="12299">MTTTKATTTTVTASLVSTAYDTSRIRLLKLVQKSIHDYIIFERFPCSAISPNAELNFAQSACQSKKRCSGVVWHVDRADNGCCQLSVIGTVFDHQLIRYLLLISCLLLRM</sequence>
<protein>
    <submittedName>
        <fullName evidence="1">Uncharacterized protein</fullName>
    </submittedName>
</protein>
<evidence type="ECO:0000313" key="2">
    <source>
        <dbReference type="Proteomes" id="UP001608902"/>
    </source>
</evidence>
<dbReference type="AlphaFoldDB" id="A0ABD6E9C5"/>
<organism evidence="1 2">
    <name type="scientific">Gnathostoma spinigerum</name>
    <dbReference type="NCBI Taxonomy" id="75299"/>
    <lineage>
        <taxon>Eukaryota</taxon>
        <taxon>Metazoa</taxon>
        <taxon>Ecdysozoa</taxon>
        <taxon>Nematoda</taxon>
        <taxon>Chromadorea</taxon>
        <taxon>Rhabditida</taxon>
        <taxon>Spirurina</taxon>
        <taxon>Gnathostomatomorpha</taxon>
        <taxon>Gnathostomatoidea</taxon>
        <taxon>Gnathostomatidae</taxon>
        <taxon>Gnathostoma</taxon>
    </lineage>
</organism>
<dbReference type="EMBL" id="JBGFUD010001430">
    <property type="protein sequence ID" value="MFH4976270.1"/>
    <property type="molecule type" value="Genomic_DNA"/>
</dbReference>
<proteinExistence type="predicted"/>
<gene>
    <name evidence="1" type="ORF">AB6A40_002979</name>
</gene>
<comment type="caution">
    <text evidence="1">The sequence shown here is derived from an EMBL/GenBank/DDBJ whole genome shotgun (WGS) entry which is preliminary data.</text>
</comment>
<dbReference type="Proteomes" id="UP001608902">
    <property type="component" value="Unassembled WGS sequence"/>
</dbReference>
<keyword evidence="2" id="KW-1185">Reference proteome</keyword>
<name>A0ABD6E9C5_9BILA</name>